<dbReference type="PANTHER" id="PTHR34107:SF6">
    <property type="entry name" value="SLR0981 PROTEIN"/>
    <property type="match status" value="1"/>
</dbReference>
<dbReference type="InterPro" id="IPR008538">
    <property type="entry name" value="Uma2"/>
</dbReference>
<proteinExistence type="predicted"/>
<keyword evidence="3" id="KW-1185">Reference proteome</keyword>
<dbReference type="InterPro" id="IPR011335">
    <property type="entry name" value="Restrct_endonuc-II-like"/>
</dbReference>
<gene>
    <name evidence="2" type="ORF">BJP37_21705</name>
</gene>
<dbReference type="Proteomes" id="UP000186657">
    <property type="component" value="Unassembled WGS sequence"/>
</dbReference>
<dbReference type="AlphaFoldDB" id="A0A1U7N5Q2"/>
<dbReference type="RefSeq" id="WP_075902205.1">
    <property type="nucleotide sequence ID" value="NZ_MKZS01000001.1"/>
</dbReference>
<dbReference type="InterPro" id="IPR012296">
    <property type="entry name" value="Nuclease_put_TT1808"/>
</dbReference>
<evidence type="ECO:0000313" key="3">
    <source>
        <dbReference type="Proteomes" id="UP000186657"/>
    </source>
</evidence>
<dbReference type="EMBL" id="MKZS01000001">
    <property type="protein sequence ID" value="OLT61244.1"/>
    <property type="molecule type" value="Genomic_DNA"/>
</dbReference>
<reference evidence="2 3" key="1">
    <citation type="submission" date="2016-10" db="EMBL/GenBank/DDBJ databases">
        <title>Comparative genomics uncovers the prolific and rare metabolic potential of the cyanobacterial genus Moorea.</title>
        <authorList>
            <person name="Leao T."/>
            <person name="Castelao G."/>
            <person name="Korobeynikov A."/>
            <person name="Monroe E.A."/>
            <person name="Podell S."/>
            <person name="Glukhov E."/>
            <person name="Allen E."/>
            <person name="Gerwick W.H."/>
            <person name="Gerwick L."/>
        </authorList>
    </citation>
    <scope>NUCLEOTIDE SEQUENCE [LARGE SCALE GENOMIC DNA]</scope>
    <source>
        <strain evidence="2 3">PNG5-198</strain>
    </source>
</reference>
<evidence type="ECO:0000259" key="1">
    <source>
        <dbReference type="Pfam" id="PF05685"/>
    </source>
</evidence>
<dbReference type="Gene3D" id="3.90.1570.10">
    <property type="entry name" value="tt1808, chain A"/>
    <property type="match status" value="1"/>
</dbReference>
<accession>A0A1U7N5Q2</accession>
<dbReference type="PANTHER" id="PTHR34107">
    <property type="entry name" value="SLL0198 PROTEIN-RELATED"/>
    <property type="match status" value="1"/>
</dbReference>
<dbReference type="CDD" id="cd06260">
    <property type="entry name" value="DUF820-like"/>
    <property type="match status" value="1"/>
</dbReference>
<evidence type="ECO:0000313" key="2">
    <source>
        <dbReference type="EMBL" id="OLT61244.1"/>
    </source>
</evidence>
<name>A0A1U7N5Q2_9CYAN</name>
<dbReference type="SUPFAM" id="SSF52980">
    <property type="entry name" value="Restriction endonuclease-like"/>
    <property type="match status" value="1"/>
</dbReference>
<dbReference type="Pfam" id="PF05685">
    <property type="entry name" value="Uma2"/>
    <property type="match status" value="1"/>
</dbReference>
<feature type="domain" description="Putative restriction endonuclease" evidence="1">
    <location>
        <begin position="16"/>
        <end position="186"/>
    </location>
</feature>
<comment type="caution">
    <text evidence="2">The sequence shown here is derived from an EMBL/GenBank/DDBJ whole genome shotgun (WGS) entry which is preliminary data.</text>
</comment>
<protein>
    <recommendedName>
        <fullName evidence="1">Putative restriction endonuclease domain-containing protein</fullName>
    </recommendedName>
</protein>
<sequence length="188" mass="21392">MMFVTLNLENVDFTDQQFYHLCQVNPEFQIERTAKGELIIMPPVGGISGNQEADFITELTIWNRQNKLGKVFSSSTMFKLPNGGDRSPDAAWVKLDRWQALTPEQQQKFPPICPDFVIELHSRTDTLKSLQDKMKEYLNSGLQLGWLINPQNQQVEIYRPNQPVEIVGFPVSLSGEEVLPGFVLTVPL</sequence>
<organism evidence="2 3">
    <name type="scientific">Moorena bouillonii PNG</name>
    <dbReference type="NCBI Taxonomy" id="568701"/>
    <lineage>
        <taxon>Bacteria</taxon>
        <taxon>Bacillati</taxon>
        <taxon>Cyanobacteriota</taxon>
        <taxon>Cyanophyceae</taxon>
        <taxon>Coleofasciculales</taxon>
        <taxon>Coleofasciculaceae</taxon>
        <taxon>Moorena</taxon>
    </lineage>
</organism>